<dbReference type="Gene3D" id="3.40.50.720">
    <property type="entry name" value="NAD(P)-binding Rossmann-like Domain"/>
    <property type="match status" value="1"/>
</dbReference>
<comment type="similarity">
    <text evidence="1">Belongs to the short-chain dehydrogenases/reductases (SDR) family.</text>
</comment>
<dbReference type="PRINTS" id="PR00081">
    <property type="entry name" value="GDHRDH"/>
</dbReference>
<dbReference type="InterPro" id="IPR002347">
    <property type="entry name" value="SDR_fam"/>
</dbReference>
<protein>
    <recommendedName>
        <fullName evidence="3">SDR family oxidoreductase</fullName>
    </recommendedName>
</protein>
<dbReference type="Pfam" id="PF13561">
    <property type="entry name" value="adh_short_C2"/>
    <property type="match status" value="1"/>
</dbReference>
<proteinExistence type="inferred from homology"/>
<evidence type="ECO:0000256" key="1">
    <source>
        <dbReference type="ARBA" id="ARBA00006484"/>
    </source>
</evidence>
<dbReference type="PANTHER" id="PTHR42879">
    <property type="entry name" value="3-OXOACYL-(ACYL-CARRIER-PROTEIN) REDUCTASE"/>
    <property type="match status" value="1"/>
</dbReference>
<dbReference type="SUPFAM" id="SSF51735">
    <property type="entry name" value="NAD(P)-binding Rossmann-fold domains"/>
    <property type="match status" value="1"/>
</dbReference>
<gene>
    <name evidence="2" type="ORF">METZ01_LOCUS424484</name>
</gene>
<dbReference type="InterPro" id="IPR036291">
    <property type="entry name" value="NAD(P)-bd_dom_sf"/>
</dbReference>
<sequence>VASWAKTLSFEVGEYGITVNNILPGFTDTERLSSLIDTLSTSQNKPVEDITKAMQLQVPVKRFGKPEETAKAIAFLASPAAGYINGVSLAVDGGRLTSI</sequence>
<accession>A0A382XLB1</accession>
<feature type="non-terminal residue" evidence="2">
    <location>
        <position position="1"/>
    </location>
</feature>
<dbReference type="AlphaFoldDB" id="A0A382XLB1"/>
<dbReference type="EMBL" id="UINC01168548">
    <property type="protein sequence ID" value="SVD71630.1"/>
    <property type="molecule type" value="Genomic_DNA"/>
</dbReference>
<dbReference type="InterPro" id="IPR050259">
    <property type="entry name" value="SDR"/>
</dbReference>
<organism evidence="2">
    <name type="scientific">marine metagenome</name>
    <dbReference type="NCBI Taxonomy" id="408172"/>
    <lineage>
        <taxon>unclassified sequences</taxon>
        <taxon>metagenomes</taxon>
        <taxon>ecological metagenomes</taxon>
    </lineage>
</organism>
<dbReference type="PANTHER" id="PTHR42879:SF6">
    <property type="entry name" value="NADPH-DEPENDENT REDUCTASE BACG"/>
    <property type="match status" value="1"/>
</dbReference>
<evidence type="ECO:0000313" key="2">
    <source>
        <dbReference type="EMBL" id="SVD71630.1"/>
    </source>
</evidence>
<name>A0A382XLB1_9ZZZZ</name>
<reference evidence="2" key="1">
    <citation type="submission" date="2018-05" db="EMBL/GenBank/DDBJ databases">
        <authorList>
            <person name="Lanie J.A."/>
            <person name="Ng W.-L."/>
            <person name="Kazmierczak K.M."/>
            <person name="Andrzejewski T.M."/>
            <person name="Davidsen T.M."/>
            <person name="Wayne K.J."/>
            <person name="Tettelin H."/>
            <person name="Glass J.I."/>
            <person name="Rusch D."/>
            <person name="Podicherti R."/>
            <person name="Tsui H.-C.T."/>
            <person name="Winkler M.E."/>
        </authorList>
    </citation>
    <scope>NUCLEOTIDE SEQUENCE</scope>
</reference>
<evidence type="ECO:0008006" key="3">
    <source>
        <dbReference type="Google" id="ProtNLM"/>
    </source>
</evidence>